<evidence type="ECO:0000256" key="1">
    <source>
        <dbReference type="SAM" id="Phobius"/>
    </source>
</evidence>
<evidence type="ECO:0000313" key="3">
    <source>
        <dbReference type="Proteomes" id="UP000826573"/>
    </source>
</evidence>
<dbReference type="Proteomes" id="UP000826573">
    <property type="component" value="Unassembled WGS sequence"/>
</dbReference>
<keyword evidence="1" id="KW-0472">Membrane</keyword>
<feature type="transmembrane region" description="Helical" evidence="1">
    <location>
        <begin position="143"/>
        <end position="167"/>
    </location>
</feature>
<dbReference type="PANTHER" id="PTHR28002:SF1">
    <property type="entry name" value="MIOREX COMPLEX COMPONENT 11"/>
    <property type="match status" value="1"/>
</dbReference>
<comment type="caution">
    <text evidence="2">The sequence shown here is derived from an EMBL/GenBank/DDBJ whole genome shotgun (WGS) entry which is preliminary data.</text>
</comment>
<keyword evidence="1" id="KW-0812">Transmembrane</keyword>
<evidence type="ECO:0008006" key="4">
    <source>
        <dbReference type="Google" id="ProtNLM"/>
    </source>
</evidence>
<dbReference type="Pfam" id="PF10306">
    <property type="entry name" value="FLILHELTA"/>
    <property type="match status" value="1"/>
</dbReference>
<feature type="transmembrane region" description="Helical" evidence="1">
    <location>
        <begin position="254"/>
        <end position="275"/>
    </location>
</feature>
<reference evidence="2 3" key="1">
    <citation type="submission" date="2021-08" db="EMBL/GenBank/DDBJ databases">
        <title>The highly contiguous genome resource for Trichoderma semiorbis FJ059, a fungal antagonistic to plant pathogens.</title>
        <authorList>
            <person name="Liu T."/>
        </authorList>
    </citation>
    <scope>NUCLEOTIDE SEQUENCE [LARGE SCALE GENOMIC DNA]</scope>
    <source>
        <strain evidence="2 3">FJ059</strain>
    </source>
</reference>
<keyword evidence="1" id="KW-1133">Transmembrane helix</keyword>
<keyword evidence="3" id="KW-1185">Reference proteome</keyword>
<protein>
    <recommendedName>
        <fullName evidence="4">Mitochondrial seryl-tRNA synthetase</fullName>
    </recommendedName>
</protein>
<dbReference type="GO" id="GO:0005739">
    <property type="term" value="C:mitochondrion"/>
    <property type="evidence" value="ECO:0007669"/>
    <property type="project" value="TreeGrafter"/>
</dbReference>
<organism evidence="2 3">
    <name type="scientific">Trichoderma semiorbis</name>
    <dbReference type="NCBI Taxonomy" id="1491008"/>
    <lineage>
        <taxon>Eukaryota</taxon>
        <taxon>Fungi</taxon>
        <taxon>Dikarya</taxon>
        <taxon>Ascomycota</taxon>
        <taxon>Pezizomycotina</taxon>
        <taxon>Sordariomycetes</taxon>
        <taxon>Hypocreomycetidae</taxon>
        <taxon>Hypocreales</taxon>
        <taxon>Hypocreaceae</taxon>
        <taxon>Trichoderma</taxon>
    </lineage>
</organism>
<dbReference type="PANTHER" id="PTHR28002">
    <property type="entry name" value="MIOREX COMPLEX COMPONENT 11"/>
    <property type="match status" value="1"/>
</dbReference>
<name>A0A9P8KZD2_9HYPO</name>
<gene>
    <name evidence="2" type="ORF">TsFJ059_001615</name>
</gene>
<dbReference type="EMBL" id="JAIMJC010000001">
    <property type="protein sequence ID" value="KAH0532989.1"/>
    <property type="molecule type" value="Genomic_DNA"/>
</dbReference>
<dbReference type="InterPro" id="IPR018811">
    <property type="entry name" value="MRX11"/>
</dbReference>
<proteinExistence type="predicted"/>
<dbReference type="AlphaFoldDB" id="A0A9P8KZD2"/>
<sequence>MRITIYTRTITDTLAFFPKGDMIQSQNAGAFRHFDALGAPLQRRIPTSSSRFELHAYHSPKLPSNNLLLSQNPRLSAMSRARIPFNWRPPFRSRPPALHLRSSIRPQSTEASGISRLDRLTSRLPKRLQKYTNGLRNAPVSHVVSFMILHELTAIVPLFGLFSLFHYTTYVPISYMTEHFGEYVQGGVYRFEKYFKRKGWFGFGQEDSSTSPQLTPGTTSQDAHVEDAIQRWEKGEQKYKILVEVALAYAITKAFLPVRIIGSVWATPWFANILVRIKSSMARRP</sequence>
<accession>A0A9P8KZD2</accession>
<evidence type="ECO:0000313" key="2">
    <source>
        <dbReference type="EMBL" id="KAH0532989.1"/>
    </source>
</evidence>